<evidence type="ECO:0000256" key="1">
    <source>
        <dbReference type="SAM" id="MobiDB-lite"/>
    </source>
</evidence>
<dbReference type="AlphaFoldDB" id="A0A2K2CJZ4"/>
<dbReference type="Proteomes" id="UP000008810">
    <property type="component" value="Chromosome 4"/>
</dbReference>
<accession>A0A2K2CJZ4</accession>
<feature type="region of interest" description="Disordered" evidence="1">
    <location>
        <begin position="35"/>
        <end position="69"/>
    </location>
</feature>
<dbReference type="Gramene" id="PNT62358">
    <property type="protein sequence ID" value="PNT62358"/>
    <property type="gene ID" value="BRADI_4g02293v3"/>
</dbReference>
<protein>
    <submittedName>
        <fullName evidence="2 3">Uncharacterized protein</fullName>
    </submittedName>
</protein>
<evidence type="ECO:0000313" key="2">
    <source>
        <dbReference type="EMBL" id="PNT62358.1"/>
    </source>
</evidence>
<name>A0A2K2CJZ4_BRADI</name>
<sequence length="113" mass="12378">MAWHNASASTRSNLAAATSIVRQLDLRRIRRREAEHREVWAKPTPPCAGERSSAGSTPTNHRVGEDRKLLNRGALDDVIGGGAHRRARAEQEESCCYPKLSSSIDDSCPGVWG</sequence>
<evidence type="ECO:0000313" key="3">
    <source>
        <dbReference type="EnsemblPlants" id="PNT62358"/>
    </source>
</evidence>
<evidence type="ECO:0000313" key="4">
    <source>
        <dbReference type="Proteomes" id="UP000008810"/>
    </source>
</evidence>
<dbReference type="InParanoid" id="A0A2K2CJZ4"/>
<organism evidence="2">
    <name type="scientific">Brachypodium distachyon</name>
    <name type="common">Purple false brome</name>
    <name type="synonym">Trachynia distachya</name>
    <dbReference type="NCBI Taxonomy" id="15368"/>
    <lineage>
        <taxon>Eukaryota</taxon>
        <taxon>Viridiplantae</taxon>
        <taxon>Streptophyta</taxon>
        <taxon>Embryophyta</taxon>
        <taxon>Tracheophyta</taxon>
        <taxon>Spermatophyta</taxon>
        <taxon>Magnoliopsida</taxon>
        <taxon>Liliopsida</taxon>
        <taxon>Poales</taxon>
        <taxon>Poaceae</taxon>
        <taxon>BOP clade</taxon>
        <taxon>Pooideae</taxon>
        <taxon>Stipodae</taxon>
        <taxon>Brachypodieae</taxon>
        <taxon>Brachypodium</taxon>
    </lineage>
</organism>
<reference evidence="3" key="3">
    <citation type="submission" date="2018-08" db="UniProtKB">
        <authorList>
            <consortium name="EnsemblPlants"/>
        </authorList>
    </citation>
    <scope>IDENTIFICATION</scope>
    <source>
        <strain evidence="3">cv. Bd21</strain>
    </source>
</reference>
<gene>
    <name evidence="2" type="ORF">BRADI_4g02293v3</name>
</gene>
<keyword evidence="4" id="KW-1185">Reference proteome</keyword>
<reference evidence="2 3" key="1">
    <citation type="journal article" date="2010" name="Nature">
        <title>Genome sequencing and analysis of the model grass Brachypodium distachyon.</title>
        <authorList>
            <consortium name="International Brachypodium Initiative"/>
        </authorList>
    </citation>
    <scope>NUCLEOTIDE SEQUENCE [LARGE SCALE GENOMIC DNA]</scope>
    <source>
        <strain evidence="2 3">Bd21</strain>
    </source>
</reference>
<dbReference type="EnsemblPlants" id="PNT62358">
    <property type="protein sequence ID" value="PNT62358"/>
    <property type="gene ID" value="BRADI_4g02293v3"/>
</dbReference>
<reference evidence="2" key="2">
    <citation type="submission" date="2017-06" db="EMBL/GenBank/DDBJ databases">
        <title>WGS assembly of Brachypodium distachyon.</title>
        <authorList>
            <consortium name="The International Brachypodium Initiative"/>
            <person name="Lucas S."/>
            <person name="Harmon-Smith M."/>
            <person name="Lail K."/>
            <person name="Tice H."/>
            <person name="Grimwood J."/>
            <person name="Bruce D."/>
            <person name="Barry K."/>
            <person name="Shu S."/>
            <person name="Lindquist E."/>
            <person name="Wang M."/>
            <person name="Pitluck S."/>
            <person name="Vogel J.P."/>
            <person name="Garvin D.F."/>
            <person name="Mockler T.C."/>
            <person name="Schmutz J."/>
            <person name="Rokhsar D."/>
            <person name="Bevan M.W."/>
        </authorList>
    </citation>
    <scope>NUCLEOTIDE SEQUENCE</scope>
    <source>
        <strain evidence="2">Bd21</strain>
    </source>
</reference>
<proteinExistence type="predicted"/>
<dbReference type="EMBL" id="CM000883">
    <property type="protein sequence ID" value="PNT62358.1"/>
    <property type="molecule type" value="Genomic_DNA"/>
</dbReference>